<keyword evidence="5" id="KW-0804">Transcription</keyword>
<dbReference type="GO" id="GO:0008270">
    <property type="term" value="F:zinc ion binding"/>
    <property type="evidence" value="ECO:0007669"/>
    <property type="project" value="InterPro"/>
</dbReference>
<accession>A0A8E5MGY2</accession>
<evidence type="ECO:0000256" key="2">
    <source>
        <dbReference type="ARBA" id="ARBA00022833"/>
    </source>
</evidence>
<evidence type="ECO:0000256" key="1">
    <source>
        <dbReference type="ARBA" id="ARBA00022723"/>
    </source>
</evidence>
<dbReference type="Proteomes" id="UP000027002">
    <property type="component" value="Chromosome 3"/>
</dbReference>
<evidence type="ECO:0000256" key="5">
    <source>
        <dbReference type="ARBA" id="ARBA00023163"/>
    </source>
</evidence>
<dbReference type="RefSeq" id="XP_042997070.1">
    <property type="nucleotide sequence ID" value="XM_043141136.1"/>
</dbReference>
<sequence>MLRLFPSMALSLCRIFKYKRSKKQPLMTSFPITKRKRATRAKFAKVRTGCVTCKKRHVKCDETKPACRNCIKWAGFCGGYEPIHTQPKGAAVKKNLIALPSVDMDVTSSPEELEITLNDYDYFWQMHTPETLSPPTSIDSQTGPLGLYQSYASQPDVPPPFTTVKSTAKFNSSFWDYTLPYLIESNAAIRFANLAVHALVFAKSPDLALDNNQVAQDYYGEALMCYGMALQEIMKATAGRANLREAIVCCIFFVIFETLNEDREASQAHLRSGQKLLGELDPECNEAEDFSAELRNVLRYLGQQAREPGPYGSNPFAADERASVLESLVF</sequence>
<dbReference type="Pfam" id="PF00172">
    <property type="entry name" value="Zn_clus"/>
    <property type="match status" value="1"/>
</dbReference>
<dbReference type="InterPro" id="IPR052360">
    <property type="entry name" value="Transcr_Regulatory_Proteins"/>
</dbReference>
<keyword evidence="2" id="KW-0862">Zinc</keyword>
<keyword evidence="4" id="KW-0238">DNA-binding</keyword>
<proteinExistence type="predicted"/>
<reference evidence="8" key="1">
    <citation type="submission" date="2020-03" db="EMBL/GenBank/DDBJ databases">
        <title>A mixture of massive structural variations and highly conserved coding sequences in Ustilaginoidea virens genome.</title>
        <authorList>
            <person name="Zhang K."/>
            <person name="Zhao Z."/>
            <person name="Zhang Z."/>
            <person name="Li Y."/>
            <person name="Hsiang T."/>
            <person name="Sun W."/>
        </authorList>
    </citation>
    <scope>NUCLEOTIDE SEQUENCE</scope>
    <source>
        <strain evidence="8">UV-8b</strain>
    </source>
</reference>
<dbReference type="InterPro" id="IPR036864">
    <property type="entry name" value="Zn2-C6_fun-type_DNA-bd_sf"/>
</dbReference>
<dbReference type="SUPFAM" id="SSF57701">
    <property type="entry name" value="Zn2/Cys6 DNA-binding domain"/>
    <property type="match status" value="1"/>
</dbReference>
<dbReference type="PANTHER" id="PTHR36206:SF4">
    <property type="entry name" value="HYPOTHETICAL CONSERVED PROTEIN (EUROFUNG)-RELATED"/>
    <property type="match status" value="1"/>
</dbReference>
<evidence type="ECO:0000259" key="7">
    <source>
        <dbReference type="PROSITE" id="PS50048"/>
    </source>
</evidence>
<dbReference type="AlphaFoldDB" id="A0A8E5MGY2"/>
<dbReference type="GeneID" id="66064416"/>
<dbReference type="Gene3D" id="4.10.240.10">
    <property type="entry name" value="Zn(2)-C6 fungal-type DNA-binding domain"/>
    <property type="match status" value="1"/>
</dbReference>
<evidence type="ECO:0000313" key="9">
    <source>
        <dbReference type="Proteomes" id="UP000027002"/>
    </source>
</evidence>
<dbReference type="GO" id="GO:0003677">
    <property type="term" value="F:DNA binding"/>
    <property type="evidence" value="ECO:0007669"/>
    <property type="project" value="UniProtKB-KW"/>
</dbReference>
<keyword evidence="1" id="KW-0479">Metal-binding</keyword>
<evidence type="ECO:0000313" key="8">
    <source>
        <dbReference type="EMBL" id="QUC19397.1"/>
    </source>
</evidence>
<evidence type="ECO:0000256" key="4">
    <source>
        <dbReference type="ARBA" id="ARBA00023125"/>
    </source>
</evidence>
<dbReference type="SMART" id="SM00066">
    <property type="entry name" value="GAL4"/>
    <property type="match status" value="1"/>
</dbReference>
<evidence type="ECO:0000256" key="6">
    <source>
        <dbReference type="ARBA" id="ARBA00023242"/>
    </source>
</evidence>
<feature type="domain" description="Zn(2)-C6 fungal-type" evidence="7">
    <location>
        <begin position="49"/>
        <end position="77"/>
    </location>
</feature>
<keyword evidence="6" id="KW-0539">Nucleus</keyword>
<dbReference type="InterPro" id="IPR001138">
    <property type="entry name" value="Zn2Cys6_DnaBD"/>
</dbReference>
<organism evidence="8 9">
    <name type="scientific">Ustilaginoidea virens</name>
    <name type="common">Rice false smut fungus</name>
    <name type="synonym">Villosiclava virens</name>
    <dbReference type="NCBI Taxonomy" id="1159556"/>
    <lineage>
        <taxon>Eukaryota</taxon>
        <taxon>Fungi</taxon>
        <taxon>Dikarya</taxon>
        <taxon>Ascomycota</taxon>
        <taxon>Pezizomycotina</taxon>
        <taxon>Sordariomycetes</taxon>
        <taxon>Hypocreomycetidae</taxon>
        <taxon>Hypocreales</taxon>
        <taxon>Clavicipitaceae</taxon>
        <taxon>Ustilaginoidea</taxon>
    </lineage>
</organism>
<dbReference type="PANTHER" id="PTHR36206">
    <property type="entry name" value="ASPERCRYPTIN BIOSYNTHESIS CLUSTER-SPECIFIC TRANSCRIPTION REGULATOR ATNN-RELATED"/>
    <property type="match status" value="1"/>
</dbReference>
<gene>
    <name evidence="8" type="ORF">UV8b_03638</name>
</gene>
<dbReference type="EMBL" id="CP072755">
    <property type="protein sequence ID" value="QUC19397.1"/>
    <property type="molecule type" value="Genomic_DNA"/>
</dbReference>
<name>A0A8E5MGY2_USTVR</name>
<evidence type="ECO:0000256" key="3">
    <source>
        <dbReference type="ARBA" id="ARBA00023015"/>
    </source>
</evidence>
<keyword evidence="3" id="KW-0805">Transcription regulation</keyword>
<dbReference type="KEGG" id="uvi:66064416"/>
<dbReference type="CDD" id="cd00067">
    <property type="entry name" value="GAL4"/>
    <property type="match status" value="1"/>
</dbReference>
<dbReference type="PROSITE" id="PS50048">
    <property type="entry name" value="ZN2_CY6_FUNGAL_2"/>
    <property type="match status" value="1"/>
</dbReference>
<dbReference type="GO" id="GO:0000981">
    <property type="term" value="F:DNA-binding transcription factor activity, RNA polymerase II-specific"/>
    <property type="evidence" value="ECO:0007669"/>
    <property type="project" value="InterPro"/>
</dbReference>
<dbReference type="OrthoDB" id="2593732at2759"/>
<keyword evidence="9" id="KW-1185">Reference proteome</keyword>
<protein>
    <recommendedName>
        <fullName evidence="7">Zn(2)-C6 fungal-type domain-containing protein</fullName>
    </recommendedName>
</protein>